<accession>W5LTR4</accession>
<feature type="domain" description="Reverse transcriptase" evidence="1">
    <location>
        <begin position="1"/>
        <end position="196"/>
    </location>
</feature>
<reference evidence="2" key="4">
    <citation type="submission" date="2025-09" db="UniProtKB">
        <authorList>
            <consortium name="Ensembl"/>
        </authorList>
    </citation>
    <scope>IDENTIFICATION</scope>
</reference>
<sequence>MALLSVTEALKTARAAGQSSVLILLDLSAAFDTVNHDFLLTILSNMGISDNALSWFRSYLTGRSFRVSWQGRLSPAHSLPTGVPQGSVLGPLLFSIYTTSLGRVIRSHDFSYHCFADDTQLYLSFSPDDHSISARISQCLSDISAWMKEHHLQLNLSKTELLVIPAKPSIQHNFAITIDSLSLSTTKVARNLGVMVDDQLLFTHHVASVARSCRFALYNIGKIRPFLTQQATQLLVQAVVISRLDYCNAILTGLPACVVKPLQMIQNAAARLVFNQPKRAHVTPLLIELHWLPVAARIKFKVLTIAYKVMTVQAPSYLHSLLKAYATSRPLRSSNERRLALPNTHTKQSRLFSYRVPQWWNKLPSTTRSGESLAIFKKLLKTELFKEHLLS</sequence>
<dbReference type="eggNOG" id="KOG1075">
    <property type="taxonomic scope" value="Eukaryota"/>
</dbReference>
<dbReference type="PANTHER" id="PTHR33332">
    <property type="entry name" value="REVERSE TRANSCRIPTASE DOMAIN-CONTAINING PROTEIN"/>
    <property type="match status" value="1"/>
</dbReference>
<dbReference type="SUPFAM" id="SSF56672">
    <property type="entry name" value="DNA/RNA polymerases"/>
    <property type="match status" value="1"/>
</dbReference>
<dbReference type="Bgee" id="ENSAMXG00000025823">
    <property type="expression patterns" value="Expressed in camera-type eye and 11 other cell types or tissues"/>
</dbReference>
<dbReference type="Ensembl" id="ENSAMXT00000026549.2">
    <property type="protein sequence ID" value="ENSAMXP00000026528.2"/>
    <property type="gene ID" value="ENSAMXG00000025823.2"/>
</dbReference>
<dbReference type="Pfam" id="PF00078">
    <property type="entry name" value="RVT_1"/>
    <property type="match status" value="1"/>
</dbReference>
<dbReference type="AlphaFoldDB" id="W5LTR4"/>
<reference evidence="2" key="3">
    <citation type="submission" date="2025-08" db="UniProtKB">
        <authorList>
            <consortium name="Ensembl"/>
        </authorList>
    </citation>
    <scope>IDENTIFICATION</scope>
</reference>
<keyword evidence="3" id="KW-1185">Reference proteome</keyword>
<dbReference type="InterPro" id="IPR043502">
    <property type="entry name" value="DNA/RNA_pol_sf"/>
</dbReference>
<dbReference type="HOGENOM" id="CLU_000680_37_3_1"/>
<dbReference type="STRING" id="7994.ENSAMXP00000026528"/>
<dbReference type="Proteomes" id="UP000018467">
    <property type="component" value="Unassembled WGS sequence"/>
</dbReference>
<reference evidence="3" key="2">
    <citation type="journal article" date="2014" name="Nat. Commun.">
        <title>The cavefish genome reveals candidate genes for eye loss.</title>
        <authorList>
            <person name="McGaugh S.E."/>
            <person name="Gross J.B."/>
            <person name="Aken B."/>
            <person name="Blin M."/>
            <person name="Borowsky R."/>
            <person name="Chalopin D."/>
            <person name="Hinaux H."/>
            <person name="Jeffery W.R."/>
            <person name="Keene A."/>
            <person name="Ma L."/>
            <person name="Minx P."/>
            <person name="Murphy D."/>
            <person name="O'Quin K.E."/>
            <person name="Retaux S."/>
            <person name="Rohner N."/>
            <person name="Searle S.M."/>
            <person name="Stahl B.A."/>
            <person name="Tabin C."/>
            <person name="Volff J.N."/>
            <person name="Yoshizawa M."/>
            <person name="Warren W.C."/>
        </authorList>
    </citation>
    <scope>NUCLEOTIDE SEQUENCE [LARGE SCALE GENOMIC DNA]</scope>
    <source>
        <strain evidence="3">female</strain>
    </source>
</reference>
<evidence type="ECO:0000313" key="3">
    <source>
        <dbReference type="Proteomes" id="UP000018467"/>
    </source>
</evidence>
<evidence type="ECO:0000313" key="2">
    <source>
        <dbReference type="Ensembl" id="ENSAMXP00000026528.2"/>
    </source>
</evidence>
<proteinExistence type="predicted"/>
<organism evidence="2 3">
    <name type="scientific">Astyanax mexicanus</name>
    <name type="common">Blind cave fish</name>
    <name type="synonym">Astyanax fasciatus mexicanus</name>
    <dbReference type="NCBI Taxonomy" id="7994"/>
    <lineage>
        <taxon>Eukaryota</taxon>
        <taxon>Metazoa</taxon>
        <taxon>Chordata</taxon>
        <taxon>Craniata</taxon>
        <taxon>Vertebrata</taxon>
        <taxon>Euteleostomi</taxon>
        <taxon>Actinopterygii</taxon>
        <taxon>Neopterygii</taxon>
        <taxon>Teleostei</taxon>
        <taxon>Ostariophysi</taxon>
        <taxon>Characiformes</taxon>
        <taxon>Characoidei</taxon>
        <taxon>Acestrorhamphidae</taxon>
        <taxon>Acestrorhamphinae</taxon>
        <taxon>Astyanax</taxon>
    </lineage>
</organism>
<dbReference type="InterPro" id="IPR000477">
    <property type="entry name" value="RT_dom"/>
</dbReference>
<dbReference type="InParanoid" id="W5LTR4"/>
<reference evidence="3" key="1">
    <citation type="submission" date="2013-03" db="EMBL/GenBank/DDBJ databases">
        <authorList>
            <person name="Jeffery W."/>
            <person name="Warren W."/>
            <person name="Wilson R.K."/>
        </authorList>
    </citation>
    <scope>NUCLEOTIDE SEQUENCE</scope>
    <source>
        <strain evidence="3">female</strain>
    </source>
</reference>
<dbReference type="PROSITE" id="PS50878">
    <property type="entry name" value="RT_POL"/>
    <property type="match status" value="1"/>
</dbReference>
<name>W5LTR4_ASTMX</name>
<dbReference type="GeneTree" id="ENSGT01040000240375"/>
<evidence type="ECO:0000259" key="1">
    <source>
        <dbReference type="PROSITE" id="PS50878"/>
    </source>
</evidence>
<protein>
    <recommendedName>
        <fullName evidence="1">Reverse transcriptase domain-containing protein</fullName>
    </recommendedName>
</protein>